<keyword evidence="1" id="KW-0132">Cell division</keyword>
<proteinExistence type="predicted"/>
<evidence type="ECO:0000256" key="1">
    <source>
        <dbReference type="ARBA" id="ARBA00022618"/>
    </source>
</evidence>
<feature type="compositionally biased region" description="Low complexity" evidence="3">
    <location>
        <begin position="88"/>
        <end position="100"/>
    </location>
</feature>
<feature type="compositionally biased region" description="Polar residues" evidence="3">
    <location>
        <begin position="597"/>
        <end position="612"/>
    </location>
</feature>
<sequence>MDPVHPLRISKSASSSSNKMARPLSEIATMSQRRNSPSYNQAAKKMIVTGETSPYGENSSPFAEKVSPRTFWSSRETRSPSRLDDNSPRLSPSSPSSTRRASIERLKQASRVKTSNIFALENRDSYDPTSMPVVERPTLHRPQSEQFSNTIHRYDSLRQDNGSVNSVHRVNMTPQTSPRKPLSPSPTKSSLARNSMFTSPPGVYDSEAAPWSDEEPTATPRALHRHNKSVTFHDDPPVINEYEQQTPEPSVDLESREGSWDSEDFEQGDFYYERGSSAEMSQMGDDDSFDADLENADKTPVVLPEDWTRMSPDEARTDLVDKNDDVFDGDDAFDADRPLPPLPGNVRTAEPVVISQEIGQPLDNLQLSELANAPPRISRESILRNVRNSNYDLDDVPVDDSLVETSLSYEQMARMHPDEPIPSTETDSDSIVHRRTSVSLSPTREVLIKQEPLDDGIDMNAIPLMADAEPRSSDRFNSVETDASHYSSVGPEPQATEAAPDADDGKETLHDAMQLLTVKDYTEPQTAPAPAPASNTTGSFMNLPSFQGTGDYDFGLNQYITPSQPPQDASRKAFDAMPTLAPSTETHDDDISPPETPNSVVHNRTSDVSSLESLEPHQSLEQQETALPEPVLPEVPLAPEIPERRSTIKTGGKLKSRPSATAADISTMAEQRRKVSQGYPVPDIPAQYRSEVQSEAPAEAARPASRRASNKPRLDIPIDAIEADDLTAGLDLEFERLLESQKVGDPHPAPSTPIQQASQEEASAAAEGVTPYSPQYGNPGADGCVRTQKGYLMRQNTKVVVASNRNFSNDVGLFNKAETRPMSPNTDPVSPHAKVSPRKPSGEQFLKTEPWNPQARRRSVRNASAQKAWSKETAPPLPHEGLGVVDEGYAAGPGAAEDEVGEGVERGRLFVKVVGVKELDLPLPKNDRLYFQLTLDNGLHCVTTADLDLARSAPIGQEFELVVHNDLEFQLTLTTRLPPPPAAPAPVQAVPARPAKPAAKSALSRFLHSPKKRAERERLEREAAAAEEQRQREEAQRRQAAAKPNIWTLLHELVNGGDGSFARAYVNLKAHENQCFGRPLVVDIPCYNEWALEKDSAVVNSVRSKRGANGPVRRPPYVIGKLELQLLFVPKPKGATEDDMPKSMSSAIREMNKASEAVEIVHEGHLSQQGGDCAHWRRRFFRLQGPRLTAYHENTHQKRAVINLAKATRIVDDRRTLVADPHNPAGAKGRRKSAFAEEDEGYQYVEEGFRIRFANSETIDFYADSHTEKEKWITALGQVLGKQSADKKQSSWTDVVLARETKDAAAAASADKIGMAVPLPPRDFTKPPPPPAQRKAVPSSPTRAPPVAPPQPPTQRPRTPPMAPKVTGKRAGNTMTM</sequence>
<feature type="region of interest" description="Disordered" evidence="3">
    <location>
        <begin position="522"/>
        <end position="544"/>
    </location>
</feature>
<evidence type="ECO:0000313" key="6">
    <source>
        <dbReference type="Proteomes" id="UP000799421"/>
    </source>
</evidence>
<protein>
    <submittedName>
        <fullName evidence="5">DUF1709-domain-containing protein</fullName>
    </submittedName>
</protein>
<dbReference type="PANTHER" id="PTHR36100">
    <property type="entry name" value="BUD SITE SELECTION PROTEIN 4"/>
    <property type="match status" value="1"/>
</dbReference>
<dbReference type="PANTHER" id="PTHR36100:SF1">
    <property type="entry name" value="BUD SITE SELECTION PROTEIN 4"/>
    <property type="match status" value="1"/>
</dbReference>
<feature type="region of interest" description="Disordered" evidence="3">
    <location>
        <begin position="580"/>
        <end position="711"/>
    </location>
</feature>
<feature type="compositionally biased region" description="Low complexity" evidence="3">
    <location>
        <begin position="694"/>
        <end position="703"/>
    </location>
</feature>
<evidence type="ECO:0000259" key="4">
    <source>
        <dbReference type="PROSITE" id="PS50003"/>
    </source>
</evidence>
<feature type="region of interest" description="Disordered" evidence="3">
    <location>
        <begin position="554"/>
        <end position="573"/>
    </location>
</feature>
<feature type="region of interest" description="Disordered" evidence="3">
    <location>
        <begin position="417"/>
        <end position="437"/>
    </location>
</feature>
<dbReference type="InterPro" id="IPR011993">
    <property type="entry name" value="PH-like_dom_sf"/>
</dbReference>
<dbReference type="Pfam" id="PF00169">
    <property type="entry name" value="PH"/>
    <property type="match status" value="1"/>
</dbReference>
<gene>
    <name evidence="5" type="ORF">K470DRAFT_243405</name>
</gene>
<feature type="compositionally biased region" description="Pro residues" evidence="3">
    <location>
        <begin position="1318"/>
        <end position="1332"/>
    </location>
</feature>
<feature type="compositionally biased region" description="Polar residues" evidence="3">
    <location>
        <begin position="50"/>
        <end position="61"/>
    </location>
</feature>
<feature type="compositionally biased region" description="Pro residues" evidence="3">
    <location>
        <begin position="1343"/>
        <end position="1363"/>
    </location>
</feature>
<dbReference type="OrthoDB" id="2123378at2759"/>
<dbReference type="SMART" id="SM00233">
    <property type="entry name" value="PH"/>
    <property type="match status" value="1"/>
</dbReference>
<name>A0A6A7C521_9PEZI</name>
<feature type="compositionally biased region" description="Polar residues" evidence="3">
    <location>
        <begin position="28"/>
        <end position="41"/>
    </location>
</feature>
<feature type="compositionally biased region" description="Low complexity" evidence="3">
    <location>
        <begin position="176"/>
        <end position="191"/>
    </location>
</feature>
<feature type="compositionally biased region" description="Basic and acidic residues" evidence="3">
    <location>
        <begin position="1012"/>
        <end position="1037"/>
    </location>
</feature>
<dbReference type="SUPFAM" id="SSF50729">
    <property type="entry name" value="PH domain-like"/>
    <property type="match status" value="1"/>
</dbReference>
<feature type="compositionally biased region" description="Low complexity" evidence="3">
    <location>
        <begin position="755"/>
        <end position="767"/>
    </location>
</feature>
<feature type="region of interest" description="Disordered" evidence="3">
    <location>
        <begin position="1"/>
        <end position="347"/>
    </location>
</feature>
<feature type="domain" description="PH" evidence="4">
    <location>
        <begin position="1159"/>
        <end position="1281"/>
    </location>
</feature>
<feature type="region of interest" description="Disordered" evidence="3">
    <location>
        <begin position="742"/>
        <end position="781"/>
    </location>
</feature>
<dbReference type="Gene3D" id="2.30.29.30">
    <property type="entry name" value="Pleckstrin-homology domain (PH domain)/Phosphotyrosine-binding domain (PTB)"/>
    <property type="match status" value="1"/>
</dbReference>
<keyword evidence="2" id="KW-0131">Cell cycle</keyword>
<feature type="region of interest" description="Disordered" evidence="3">
    <location>
        <begin position="1001"/>
        <end position="1039"/>
    </location>
</feature>
<feature type="compositionally biased region" description="Low complexity" evidence="3">
    <location>
        <begin position="523"/>
        <end position="537"/>
    </location>
</feature>
<feature type="compositionally biased region" description="Low complexity" evidence="3">
    <location>
        <begin position="626"/>
        <end position="640"/>
    </location>
</feature>
<feature type="compositionally biased region" description="Basic and acidic residues" evidence="3">
    <location>
        <begin position="306"/>
        <end position="325"/>
    </location>
</feature>
<feature type="region of interest" description="Disordered" evidence="3">
    <location>
        <begin position="816"/>
        <end position="880"/>
    </location>
</feature>
<dbReference type="PROSITE" id="PS50003">
    <property type="entry name" value="PH_DOMAIN"/>
    <property type="match status" value="1"/>
</dbReference>
<evidence type="ECO:0000256" key="2">
    <source>
        <dbReference type="ARBA" id="ARBA00023306"/>
    </source>
</evidence>
<feature type="compositionally biased region" description="Acidic residues" evidence="3">
    <location>
        <begin position="284"/>
        <end position="294"/>
    </location>
</feature>
<feature type="region of interest" description="Disordered" evidence="3">
    <location>
        <begin position="1313"/>
        <end position="1377"/>
    </location>
</feature>
<dbReference type="FunFam" id="2.30.29.30:FF:000311">
    <property type="entry name" value="GTP binding protein (Bud4)"/>
    <property type="match status" value="1"/>
</dbReference>
<accession>A0A6A7C521</accession>
<evidence type="ECO:0000256" key="3">
    <source>
        <dbReference type="SAM" id="MobiDB-lite"/>
    </source>
</evidence>
<dbReference type="InterPro" id="IPR001849">
    <property type="entry name" value="PH_domain"/>
</dbReference>
<dbReference type="GO" id="GO:0005525">
    <property type="term" value="F:GTP binding"/>
    <property type="evidence" value="ECO:0007669"/>
    <property type="project" value="TreeGrafter"/>
</dbReference>
<dbReference type="CDD" id="cd13278">
    <property type="entry name" value="PH_Bud4"/>
    <property type="match status" value="1"/>
</dbReference>
<feature type="compositionally biased region" description="Basic and acidic residues" evidence="3">
    <location>
        <begin position="75"/>
        <end position="87"/>
    </location>
</feature>
<feature type="region of interest" description="Disordered" evidence="3">
    <location>
        <begin position="481"/>
        <end position="505"/>
    </location>
</feature>
<dbReference type="EMBL" id="MU005966">
    <property type="protein sequence ID" value="KAF2862342.1"/>
    <property type="molecule type" value="Genomic_DNA"/>
</dbReference>
<feature type="compositionally biased region" description="Polar residues" evidence="3">
    <location>
        <begin position="159"/>
        <end position="175"/>
    </location>
</feature>
<reference evidence="5" key="1">
    <citation type="journal article" date="2020" name="Stud. Mycol.">
        <title>101 Dothideomycetes genomes: a test case for predicting lifestyles and emergence of pathogens.</title>
        <authorList>
            <person name="Haridas S."/>
            <person name="Albert R."/>
            <person name="Binder M."/>
            <person name="Bloem J."/>
            <person name="Labutti K."/>
            <person name="Salamov A."/>
            <person name="Andreopoulos B."/>
            <person name="Baker S."/>
            <person name="Barry K."/>
            <person name="Bills G."/>
            <person name="Bluhm B."/>
            <person name="Cannon C."/>
            <person name="Castanera R."/>
            <person name="Culley D."/>
            <person name="Daum C."/>
            <person name="Ezra D."/>
            <person name="Gonzalez J."/>
            <person name="Henrissat B."/>
            <person name="Kuo A."/>
            <person name="Liang C."/>
            <person name="Lipzen A."/>
            <person name="Lutzoni F."/>
            <person name="Magnuson J."/>
            <person name="Mondo S."/>
            <person name="Nolan M."/>
            <person name="Ohm R."/>
            <person name="Pangilinan J."/>
            <person name="Park H.-J."/>
            <person name="Ramirez L."/>
            <person name="Alfaro M."/>
            <person name="Sun H."/>
            <person name="Tritt A."/>
            <person name="Yoshinaga Y."/>
            <person name="Zwiers L.-H."/>
            <person name="Turgeon B."/>
            <person name="Goodwin S."/>
            <person name="Spatafora J."/>
            <person name="Crous P."/>
            <person name="Grigoriev I."/>
        </authorList>
    </citation>
    <scope>NUCLEOTIDE SEQUENCE</scope>
    <source>
        <strain evidence="5">CBS 480.64</strain>
    </source>
</reference>
<keyword evidence="6" id="KW-1185">Reference proteome</keyword>
<evidence type="ECO:0000313" key="5">
    <source>
        <dbReference type="EMBL" id="KAF2862342.1"/>
    </source>
</evidence>
<dbReference type="GO" id="GO:0051301">
    <property type="term" value="P:cell division"/>
    <property type="evidence" value="ECO:0007669"/>
    <property type="project" value="UniProtKB-KW"/>
</dbReference>
<organism evidence="5 6">
    <name type="scientific">Piedraia hortae CBS 480.64</name>
    <dbReference type="NCBI Taxonomy" id="1314780"/>
    <lineage>
        <taxon>Eukaryota</taxon>
        <taxon>Fungi</taxon>
        <taxon>Dikarya</taxon>
        <taxon>Ascomycota</taxon>
        <taxon>Pezizomycotina</taxon>
        <taxon>Dothideomycetes</taxon>
        <taxon>Dothideomycetidae</taxon>
        <taxon>Capnodiales</taxon>
        <taxon>Piedraiaceae</taxon>
        <taxon>Piedraia</taxon>
    </lineage>
</organism>
<dbReference type="InterPro" id="IPR052007">
    <property type="entry name" value="Bud4"/>
</dbReference>
<dbReference type="Proteomes" id="UP000799421">
    <property type="component" value="Unassembled WGS sequence"/>
</dbReference>